<dbReference type="SUPFAM" id="SSF55331">
    <property type="entry name" value="Tautomerase/MIF"/>
    <property type="match status" value="1"/>
</dbReference>
<dbReference type="OrthoDB" id="8527422at2"/>
<evidence type="ECO:0000313" key="5">
    <source>
        <dbReference type="Proteomes" id="UP000234190"/>
    </source>
</evidence>
<dbReference type="Pfam" id="PF01361">
    <property type="entry name" value="Tautomerase"/>
    <property type="match status" value="2"/>
</dbReference>
<comment type="caution">
    <text evidence="4">The sequence shown here is derived from an EMBL/GenBank/DDBJ whole genome shotgun (WGS) entry which is preliminary data.</text>
</comment>
<reference evidence="4 5" key="1">
    <citation type="submission" date="2017-10" db="EMBL/GenBank/DDBJ databases">
        <title>Two draft genome sequences of Pusillimonas sp. strains isolated from a nitrate- and radionuclide-contaminated groundwater in Russia.</title>
        <authorList>
            <person name="Grouzdev D.S."/>
            <person name="Tourova T.P."/>
            <person name="Goeva M.A."/>
            <person name="Babich T.L."/>
            <person name="Sokolova D.S."/>
            <person name="Abdullin R."/>
            <person name="Poltaraus A.B."/>
            <person name="Toshchakov S.V."/>
            <person name="Nazina T.N."/>
        </authorList>
    </citation>
    <scope>NUCLEOTIDE SEQUENCE [LARGE SCALE GENOMIC DNA]</scope>
    <source>
        <strain evidence="4 5">JR1/69-3-13</strain>
    </source>
</reference>
<dbReference type="AlphaFoldDB" id="A0A2N4U6X1"/>
<dbReference type="GO" id="GO:0016853">
    <property type="term" value="F:isomerase activity"/>
    <property type="evidence" value="ECO:0007669"/>
    <property type="project" value="UniProtKB-KW"/>
</dbReference>
<accession>A0A2N4U6X1</accession>
<gene>
    <name evidence="4" type="ORF">CR159_07215</name>
</gene>
<dbReference type="Gene3D" id="3.30.429.10">
    <property type="entry name" value="Macrophage Migration Inhibitory Factor"/>
    <property type="match status" value="2"/>
</dbReference>
<evidence type="ECO:0000259" key="3">
    <source>
        <dbReference type="Pfam" id="PF01361"/>
    </source>
</evidence>
<comment type="similarity">
    <text evidence="1">Belongs to the 4-oxalocrotonate tautomerase family.</text>
</comment>
<dbReference type="Proteomes" id="UP000234190">
    <property type="component" value="Unassembled WGS sequence"/>
</dbReference>
<dbReference type="RefSeq" id="WP_102073322.1">
    <property type="nucleotide sequence ID" value="NZ_PDNW01000004.1"/>
</dbReference>
<dbReference type="PANTHER" id="PTHR35530">
    <property type="entry name" value="TAUTOMERASE-RELATED"/>
    <property type="match status" value="1"/>
</dbReference>
<dbReference type="EMBL" id="PDNW01000004">
    <property type="protein sequence ID" value="PLC50776.1"/>
    <property type="molecule type" value="Genomic_DNA"/>
</dbReference>
<dbReference type="PANTHER" id="PTHR35530:SF1">
    <property type="entry name" value="2-HYDROXYMUCONATE TAUTOMERASE"/>
    <property type="match status" value="1"/>
</dbReference>
<feature type="domain" description="4-oxalocrotonate tautomerase-like" evidence="3">
    <location>
        <begin position="11"/>
        <end position="56"/>
    </location>
</feature>
<proteinExistence type="inferred from homology"/>
<keyword evidence="5" id="KW-1185">Reference proteome</keyword>
<feature type="domain" description="4-oxalocrotonate tautomerase-like" evidence="3">
    <location>
        <begin position="63"/>
        <end position="119"/>
    </location>
</feature>
<dbReference type="InterPro" id="IPR004370">
    <property type="entry name" value="4-OT-like_dom"/>
</dbReference>
<evidence type="ECO:0000256" key="2">
    <source>
        <dbReference type="ARBA" id="ARBA00023235"/>
    </source>
</evidence>
<keyword evidence="2" id="KW-0413">Isomerase</keyword>
<evidence type="ECO:0000256" key="1">
    <source>
        <dbReference type="ARBA" id="ARBA00006723"/>
    </source>
</evidence>
<sequence>MPMMKAHIQSGHTREQKAVLIGAYTDAIAKTLGMPLPTIRVMLEELPPGASGVAGVIDAPLTIIEVFMMEGRTELQKADLIDGLTKATAESLGVFGESVRVLLHDMPKINVGIGGKSAKALGR</sequence>
<organism evidence="4 5">
    <name type="scientific">Pollutimonas subterranea</name>
    <dbReference type="NCBI Taxonomy" id="2045210"/>
    <lineage>
        <taxon>Bacteria</taxon>
        <taxon>Pseudomonadati</taxon>
        <taxon>Pseudomonadota</taxon>
        <taxon>Betaproteobacteria</taxon>
        <taxon>Burkholderiales</taxon>
        <taxon>Alcaligenaceae</taxon>
        <taxon>Pollutimonas</taxon>
    </lineage>
</organism>
<dbReference type="InterPro" id="IPR014347">
    <property type="entry name" value="Tautomerase/MIF_sf"/>
</dbReference>
<protein>
    <submittedName>
        <fullName evidence="4">4-oxalocrotonate tautomerase</fullName>
    </submittedName>
</protein>
<name>A0A2N4U6X1_9BURK</name>
<evidence type="ECO:0000313" key="4">
    <source>
        <dbReference type="EMBL" id="PLC50776.1"/>
    </source>
</evidence>